<gene>
    <name evidence="2" type="ORF">ACFQDL_04100</name>
</gene>
<keyword evidence="1" id="KW-1133">Transmembrane helix</keyword>
<name>A0ABW1ZW09_9GAMM</name>
<organism evidence="2 3">
    <name type="scientific">Marinobacterium aestuariivivens</name>
    <dbReference type="NCBI Taxonomy" id="1698799"/>
    <lineage>
        <taxon>Bacteria</taxon>
        <taxon>Pseudomonadati</taxon>
        <taxon>Pseudomonadota</taxon>
        <taxon>Gammaproteobacteria</taxon>
        <taxon>Oceanospirillales</taxon>
        <taxon>Oceanospirillaceae</taxon>
        <taxon>Marinobacterium</taxon>
    </lineage>
</organism>
<sequence>MAMLCWILGLFHATHLGVGAFISSLGVVLVPVVGWLFFRQQPTASTWVAVLVATLGMACLSLEGA</sequence>
<comment type="caution">
    <text evidence="2">The sequence shown here is derived from an EMBL/GenBank/DDBJ whole genome shotgun (WGS) entry which is preliminary data.</text>
</comment>
<keyword evidence="1" id="KW-0812">Transmembrane</keyword>
<keyword evidence="1" id="KW-0472">Membrane</keyword>
<protein>
    <recommendedName>
        <fullName evidence="4">EamA domain-containing protein</fullName>
    </recommendedName>
</protein>
<evidence type="ECO:0000313" key="3">
    <source>
        <dbReference type="Proteomes" id="UP001596422"/>
    </source>
</evidence>
<feature type="transmembrane region" description="Helical" evidence="1">
    <location>
        <begin position="7"/>
        <end position="38"/>
    </location>
</feature>
<evidence type="ECO:0000313" key="2">
    <source>
        <dbReference type="EMBL" id="MFC6669369.1"/>
    </source>
</evidence>
<reference evidence="3" key="1">
    <citation type="journal article" date="2019" name="Int. J. Syst. Evol. Microbiol.">
        <title>The Global Catalogue of Microorganisms (GCM) 10K type strain sequencing project: providing services to taxonomists for standard genome sequencing and annotation.</title>
        <authorList>
            <consortium name="The Broad Institute Genomics Platform"/>
            <consortium name="The Broad Institute Genome Sequencing Center for Infectious Disease"/>
            <person name="Wu L."/>
            <person name="Ma J."/>
        </authorList>
    </citation>
    <scope>NUCLEOTIDE SEQUENCE [LARGE SCALE GENOMIC DNA]</scope>
    <source>
        <strain evidence="3">NBRC 111756</strain>
    </source>
</reference>
<dbReference type="InterPro" id="IPR037185">
    <property type="entry name" value="EmrE-like"/>
</dbReference>
<proteinExistence type="predicted"/>
<dbReference type="EMBL" id="JBHSWE010000001">
    <property type="protein sequence ID" value="MFC6669369.1"/>
    <property type="molecule type" value="Genomic_DNA"/>
</dbReference>
<dbReference type="Proteomes" id="UP001596422">
    <property type="component" value="Unassembled WGS sequence"/>
</dbReference>
<evidence type="ECO:0000256" key="1">
    <source>
        <dbReference type="SAM" id="Phobius"/>
    </source>
</evidence>
<evidence type="ECO:0008006" key="4">
    <source>
        <dbReference type="Google" id="ProtNLM"/>
    </source>
</evidence>
<dbReference type="SUPFAM" id="SSF103481">
    <property type="entry name" value="Multidrug resistance efflux transporter EmrE"/>
    <property type="match status" value="1"/>
</dbReference>
<feature type="transmembrane region" description="Helical" evidence="1">
    <location>
        <begin position="44"/>
        <end position="62"/>
    </location>
</feature>
<dbReference type="RefSeq" id="WP_379907928.1">
    <property type="nucleotide sequence ID" value="NZ_JBHSWE010000001.1"/>
</dbReference>
<dbReference type="Gene3D" id="1.10.3730.20">
    <property type="match status" value="1"/>
</dbReference>
<accession>A0ABW1ZW09</accession>
<keyword evidence="3" id="KW-1185">Reference proteome</keyword>